<dbReference type="Proteomes" id="UP000596248">
    <property type="component" value="Chromosome"/>
</dbReference>
<organism evidence="1 2">
    <name type="scientific">Brevibacillus choshinensis</name>
    <dbReference type="NCBI Taxonomy" id="54911"/>
    <lineage>
        <taxon>Bacteria</taxon>
        <taxon>Bacillati</taxon>
        <taxon>Bacillota</taxon>
        <taxon>Bacilli</taxon>
        <taxon>Bacillales</taxon>
        <taxon>Paenibacillaceae</taxon>
        <taxon>Brevibacillus</taxon>
    </lineage>
</organism>
<accession>A0ABX7FX02</accession>
<sequence length="149" mass="17207">MLDSKDFNHAGDDLLSALLKQVQVAAGQSTSAALFEKTIEAIREISSHRIVILAFDTFEELTGLEAWLRDHLLKWLPENVLVLIAGRHPLKGPWLSLPAWRERILPIPVEHLNREDSFDYLRRCGIDHEERMERMWYQSKGHPLALSQM</sequence>
<dbReference type="RefSeq" id="WP_203357306.1">
    <property type="nucleotide sequence ID" value="NZ_CP069127.1"/>
</dbReference>
<name>A0ABX7FX02_BRECH</name>
<dbReference type="EMBL" id="CP069127">
    <property type="protein sequence ID" value="QRG70333.1"/>
    <property type="molecule type" value="Genomic_DNA"/>
</dbReference>
<gene>
    <name evidence="1" type="ORF">JNE38_15195</name>
</gene>
<protein>
    <submittedName>
        <fullName evidence="1">Uncharacterized protein</fullName>
    </submittedName>
</protein>
<dbReference type="SUPFAM" id="SSF52540">
    <property type="entry name" value="P-loop containing nucleoside triphosphate hydrolases"/>
    <property type="match status" value="1"/>
</dbReference>
<keyword evidence="2" id="KW-1185">Reference proteome</keyword>
<proteinExistence type="predicted"/>
<dbReference type="InterPro" id="IPR027417">
    <property type="entry name" value="P-loop_NTPase"/>
</dbReference>
<evidence type="ECO:0000313" key="2">
    <source>
        <dbReference type="Proteomes" id="UP000596248"/>
    </source>
</evidence>
<evidence type="ECO:0000313" key="1">
    <source>
        <dbReference type="EMBL" id="QRG70333.1"/>
    </source>
</evidence>
<reference evidence="1 2" key="1">
    <citation type="submission" date="2021-01" db="EMBL/GenBank/DDBJ databases">
        <title>Identification of strong promoters based on the transcriptome of Brevibacillus choshinensis.</title>
        <authorList>
            <person name="Yao D."/>
            <person name="Zhang K."/>
            <person name="Wu J."/>
        </authorList>
    </citation>
    <scope>NUCLEOTIDE SEQUENCE [LARGE SCALE GENOMIC DNA]</scope>
    <source>
        <strain evidence="1 2">HPD31-SP3</strain>
    </source>
</reference>